<dbReference type="InterPro" id="IPR023631">
    <property type="entry name" value="Amidase_dom"/>
</dbReference>
<name>A0A3D9LB89_9MICC</name>
<feature type="compositionally biased region" description="Basic and acidic residues" evidence="1">
    <location>
        <begin position="272"/>
        <end position="296"/>
    </location>
</feature>
<dbReference type="Pfam" id="PF01425">
    <property type="entry name" value="Amidase"/>
    <property type="match status" value="2"/>
</dbReference>
<evidence type="ECO:0000256" key="1">
    <source>
        <dbReference type="SAM" id="MobiDB-lite"/>
    </source>
</evidence>
<dbReference type="GO" id="GO:0003824">
    <property type="term" value="F:catalytic activity"/>
    <property type="evidence" value="ECO:0007669"/>
    <property type="project" value="InterPro"/>
</dbReference>
<dbReference type="InterPro" id="IPR036928">
    <property type="entry name" value="AS_sf"/>
</dbReference>
<dbReference type="RefSeq" id="WP_245952150.1">
    <property type="nucleotide sequence ID" value="NZ_QREH01000001.1"/>
</dbReference>
<dbReference type="Proteomes" id="UP000256727">
    <property type="component" value="Unassembled WGS sequence"/>
</dbReference>
<evidence type="ECO:0000259" key="2">
    <source>
        <dbReference type="Pfam" id="PF01425"/>
    </source>
</evidence>
<reference evidence="3 4" key="1">
    <citation type="submission" date="2018-07" db="EMBL/GenBank/DDBJ databases">
        <title>Sequencing the genomes of 1000 actinobacteria strains.</title>
        <authorList>
            <person name="Klenk H.-P."/>
        </authorList>
    </citation>
    <scope>NUCLEOTIDE SEQUENCE [LARGE SCALE GENOMIC DNA]</scope>
    <source>
        <strain evidence="3 4">DSM 14442</strain>
    </source>
</reference>
<organism evidence="3 4">
    <name type="scientific">Citricoccus muralis</name>
    <dbReference type="NCBI Taxonomy" id="169134"/>
    <lineage>
        <taxon>Bacteria</taxon>
        <taxon>Bacillati</taxon>
        <taxon>Actinomycetota</taxon>
        <taxon>Actinomycetes</taxon>
        <taxon>Micrococcales</taxon>
        <taxon>Micrococcaceae</taxon>
        <taxon>Citricoccus</taxon>
    </lineage>
</organism>
<dbReference type="Gene3D" id="3.90.1300.10">
    <property type="entry name" value="Amidase signature (AS) domain"/>
    <property type="match status" value="2"/>
</dbReference>
<dbReference type="EMBL" id="QREH01000001">
    <property type="protein sequence ID" value="REE03631.1"/>
    <property type="molecule type" value="Genomic_DNA"/>
</dbReference>
<keyword evidence="4" id="KW-1185">Reference proteome</keyword>
<proteinExistence type="predicted"/>
<evidence type="ECO:0000313" key="3">
    <source>
        <dbReference type="EMBL" id="REE03631.1"/>
    </source>
</evidence>
<dbReference type="InterPro" id="IPR000120">
    <property type="entry name" value="Amidase"/>
</dbReference>
<gene>
    <name evidence="3" type="ORF">C8E99_1444</name>
</gene>
<dbReference type="InterPro" id="IPR020556">
    <property type="entry name" value="Amidase_CS"/>
</dbReference>
<feature type="compositionally biased region" description="Gly residues" evidence="1">
    <location>
        <begin position="261"/>
        <end position="271"/>
    </location>
</feature>
<accession>A0A3D9LB89</accession>
<dbReference type="SUPFAM" id="SSF75304">
    <property type="entry name" value="Amidase signature (AS) enzymes"/>
    <property type="match status" value="1"/>
</dbReference>
<dbReference type="AlphaFoldDB" id="A0A3D9LB89"/>
<feature type="domain" description="Amidase" evidence="2">
    <location>
        <begin position="24"/>
        <end position="259"/>
    </location>
</feature>
<feature type="domain" description="Amidase" evidence="2">
    <location>
        <begin position="301"/>
        <end position="521"/>
    </location>
</feature>
<sequence>MDPLSLSARDLSAALRHRQVSAREVLQAHFDRIDEVNPSVNAVVTQVRERAFDQALAADDHAAATAPEDLPALHGIPMTHKDTHATAGIRTTSGSPIFADLVPRESDLVVERFQRAGVISTGKNNVPEFAAGSHTYNTVFGTTLNPYDPSRSAGGSSGGAAVTLATRIQPLADGSDMGGSLRNPAAFNNVVGFRASHGVVPNAPARDPRAWLGQKGAMARSVEDVILALSVLAGPDARVPVHCPTPAGDFAELLAESVGQVGAGRGGTGRGGMDRDRTDRYGNVRTGGDRSRRAATPDRPLAGVRVAVTTDFGLDVPVEGEVAGVVREEAEVLADLGAIVEEACPRLREADLVFDATRAFDMALALRDVVAGFPGQVKEEVTWNVERGLALTAADLMDVAIARGRLDREIARFFGAAGITGTARNAVGGAGRDGAAGSTGAGAFDVLLAPTAQLVPFPAEWAWPREVAGMAMGSYVDWMRSATLISATGCPAISVPGGFTAAGLPVGLQLVGAPGRDVDLLRVARAYDEATRYADRAPAI</sequence>
<comment type="caution">
    <text evidence="3">The sequence shown here is derived from an EMBL/GenBank/DDBJ whole genome shotgun (WGS) entry which is preliminary data.</text>
</comment>
<feature type="region of interest" description="Disordered" evidence="1">
    <location>
        <begin position="261"/>
        <end position="296"/>
    </location>
</feature>
<evidence type="ECO:0000313" key="4">
    <source>
        <dbReference type="Proteomes" id="UP000256727"/>
    </source>
</evidence>
<dbReference type="PANTHER" id="PTHR11895">
    <property type="entry name" value="TRANSAMIDASE"/>
    <property type="match status" value="1"/>
</dbReference>
<dbReference type="PROSITE" id="PS00571">
    <property type="entry name" value="AMIDASES"/>
    <property type="match status" value="1"/>
</dbReference>
<protein>
    <submittedName>
        <fullName evidence="3">Amidase</fullName>
    </submittedName>
</protein>
<dbReference type="PANTHER" id="PTHR11895:SF76">
    <property type="entry name" value="INDOLEACETAMIDE HYDROLASE"/>
    <property type="match status" value="1"/>
</dbReference>